<sequence>MISTSDETLLLGTDWFKRTRAVLDFNNKSVQLTFLAKTILAPILIHIGEVPRYVSFQEEEIDNEIDEIFDEYEYEDDLIEKEIHFLNSESKDILNDYLDEEDDDDKTDNPALFLAQAEKGNEWNT</sequence>
<name>A0A2I1HQN8_9GLOM</name>
<comment type="caution">
    <text evidence="1">The sequence shown here is derived from an EMBL/GenBank/DDBJ whole genome shotgun (WGS) entry which is preliminary data.</text>
</comment>
<accession>A0A2I1HQN8</accession>
<protein>
    <submittedName>
        <fullName evidence="1">Uncharacterized protein</fullName>
    </submittedName>
</protein>
<dbReference type="Proteomes" id="UP000234323">
    <property type="component" value="Unassembled WGS sequence"/>
</dbReference>
<evidence type="ECO:0000313" key="1">
    <source>
        <dbReference type="EMBL" id="PKY61214.1"/>
    </source>
</evidence>
<dbReference type="EMBL" id="LLXI01005060">
    <property type="protein sequence ID" value="PKY61214.1"/>
    <property type="molecule type" value="Genomic_DNA"/>
</dbReference>
<proteinExistence type="predicted"/>
<reference evidence="1 2" key="1">
    <citation type="submission" date="2015-10" db="EMBL/GenBank/DDBJ databases">
        <title>Genome analyses suggest a sexual origin of heterokaryosis in a supposedly ancient asexual fungus.</title>
        <authorList>
            <person name="Ropars J."/>
            <person name="Sedzielewska K."/>
            <person name="Noel J."/>
            <person name="Charron P."/>
            <person name="Farinelli L."/>
            <person name="Marton T."/>
            <person name="Kruger M."/>
            <person name="Pelin A."/>
            <person name="Brachmann A."/>
            <person name="Corradi N."/>
        </authorList>
    </citation>
    <scope>NUCLEOTIDE SEQUENCE [LARGE SCALE GENOMIC DNA]</scope>
    <source>
        <strain evidence="1 2">A4</strain>
    </source>
</reference>
<evidence type="ECO:0000313" key="2">
    <source>
        <dbReference type="Proteomes" id="UP000234323"/>
    </source>
</evidence>
<dbReference type="AlphaFoldDB" id="A0A2I1HQN8"/>
<gene>
    <name evidence="1" type="ORF">RhiirA4_485880</name>
</gene>
<keyword evidence="2" id="KW-1185">Reference proteome</keyword>
<organism evidence="1 2">
    <name type="scientific">Rhizophagus irregularis</name>
    <dbReference type="NCBI Taxonomy" id="588596"/>
    <lineage>
        <taxon>Eukaryota</taxon>
        <taxon>Fungi</taxon>
        <taxon>Fungi incertae sedis</taxon>
        <taxon>Mucoromycota</taxon>
        <taxon>Glomeromycotina</taxon>
        <taxon>Glomeromycetes</taxon>
        <taxon>Glomerales</taxon>
        <taxon>Glomeraceae</taxon>
        <taxon>Rhizophagus</taxon>
    </lineage>
</organism>